<gene>
    <name evidence="1" type="ORF">M404DRAFT_32208</name>
</gene>
<accession>A0A0C3NPV1</accession>
<dbReference type="EMBL" id="KN832027">
    <property type="protein sequence ID" value="KIN97600.1"/>
    <property type="molecule type" value="Genomic_DNA"/>
</dbReference>
<proteinExistence type="predicted"/>
<name>A0A0C3NPV1_PISTI</name>
<evidence type="ECO:0000313" key="1">
    <source>
        <dbReference type="EMBL" id="KIN97600.1"/>
    </source>
</evidence>
<sequence length="52" mass="5739">MDPSRDADDLAFSYTVQGAASVNFLHIDYVPNIGLSYHTQHSISAHDNKGVY</sequence>
<reference evidence="1 2" key="1">
    <citation type="submission" date="2014-04" db="EMBL/GenBank/DDBJ databases">
        <authorList>
            <consortium name="DOE Joint Genome Institute"/>
            <person name="Kuo A."/>
            <person name="Kohler A."/>
            <person name="Costa M.D."/>
            <person name="Nagy L.G."/>
            <person name="Floudas D."/>
            <person name="Copeland A."/>
            <person name="Barry K.W."/>
            <person name="Cichocki N."/>
            <person name="Veneault-Fourrey C."/>
            <person name="LaButti K."/>
            <person name="Lindquist E.A."/>
            <person name="Lipzen A."/>
            <person name="Lundell T."/>
            <person name="Morin E."/>
            <person name="Murat C."/>
            <person name="Sun H."/>
            <person name="Tunlid A."/>
            <person name="Henrissat B."/>
            <person name="Grigoriev I.V."/>
            <person name="Hibbett D.S."/>
            <person name="Martin F."/>
            <person name="Nordberg H.P."/>
            <person name="Cantor M.N."/>
            <person name="Hua S.X."/>
        </authorList>
    </citation>
    <scope>NUCLEOTIDE SEQUENCE [LARGE SCALE GENOMIC DNA]</scope>
    <source>
        <strain evidence="1 2">Marx 270</strain>
    </source>
</reference>
<protein>
    <submittedName>
        <fullName evidence="1">Uncharacterized protein</fullName>
    </submittedName>
</protein>
<dbReference type="HOGENOM" id="CLU_3088262_0_0_1"/>
<reference evidence="2" key="2">
    <citation type="submission" date="2015-01" db="EMBL/GenBank/DDBJ databases">
        <title>Evolutionary Origins and Diversification of the Mycorrhizal Mutualists.</title>
        <authorList>
            <consortium name="DOE Joint Genome Institute"/>
            <consortium name="Mycorrhizal Genomics Consortium"/>
            <person name="Kohler A."/>
            <person name="Kuo A."/>
            <person name="Nagy L.G."/>
            <person name="Floudas D."/>
            <person name="Copeland A."/>
            <person name="Barry K.W."/>
            <person name="Cichocki N."/>
            <person name="Veneault-Fourrey C."/>
            <person name="LaButti K."/>
            <person name="Lindquist E.A."/>
            <person name="Lipzen A."/>
            <person name="Lundell T."/>
            <person name="Morin E."/>
            <person name="Murat C."/>
            <person name="Riley R."/>
            <person name="Ohm R."/>
            <person name="Sun H."/>
            <person name="Tunlid A."/>
            <person name="Henrissat B."/>
            <person name="Grigoriev I.V."/>
            <person name="Hibbett D.S."/>
            <person name="Martin F."/>
        </authorList>
    </citation>
    <scope>NUCLEOTIDE SEQUENCE [LARGE SCALE GENOMIC DNA]</scope>
    <source>
        <strain evidence="2">Marx 270</strain>
    </source>
</reference>
<organism evidence="1 2">
    <name type="scientific">Pisolithus tinctorius Marx 270</name>
    <dbReference type="NCBI Taxonomy" id="870435"/>
    <lineage>
        <taxon>Eukaryota</taxon>
        <taxon>Fungi</taxon>
        <taxon>Dikarya</taxon>
        <taxon>Basidiomycota</taxon>
        <taxon>Agaricomycotina</taxon>
        <taxon>Agaricomycetes</taxon>
        <taxon>Agaricomycetidae</taxon>
        <taxon>Boletales</taxon>
        <taxon>Sclerodermatineae</taxon>
        <taxon>Pisolithaceae</taxon>
        <taxon>Pisolithus</taxon>
    </lineage>
</organism>
<dbReference type="InParanoid" id="A0A0C3NPV1"/>
<evidence type="ECO:0000313" key="2">
    <source>
        <dbReference type="Proteomes" id="UP000054217"/>
    </source>
</evidence>
<dbReference type="Proteomes" id="UP000054217">
    <property type="component" value="Unassembled WGS sequence"/>
</dbReference>
<keyword evidence="2" id="KW-1185">Reference proteome</keyword>
<dbReference type="AlphaFoldDB" id="A0A0C3NPV1"/>